<dbReference type="Proteomes" id="UP000299102">
    <property type="component" value="Unassembled WGS sequence"/>
</dbReference>
<sequence length="206" mass="23114">MENPLQNSLNSEQEIDSRFEEEEPSCEEVESSENFRPKSTVSKDPHDINGIVSSIDLAKKSPGKSKRISKSQEDGTFSPERDAKPTEANEILAVIGMLLLIGLKKQSRTNTLDLWDPFDGQLSLRACMEINRFLFLLSSVESRLTSNCFGNASPCKTTIYNWFAEFKRGRINLSNEFRDGRPSSDVNNKTSTLSADDLNRQACDLP</sequence>
<evidence type="ECO:0000313" key="4">
    <source>
        <dbReference type="Proteomes" id="UP000299102"/>
    </source>
</evidence>
<dbReference type="Pfam" id="PF13843">
    <property type="entry name" value="DDE_Tnp_1_7"/>
    <property type="match status" value="1"/>
</dbReference>
<accession>A0A4C1YCF2</accession>
<evidence type="ECO:0000313" key="3">
    <source>
        <dbReference type="EMBL" id="GBP73766.1"/>
    </source>
</evidence>
<proteinExistence type="predicted"/>
<reference evidence="3 4" key="1">
    <citation type="journal article" date="2019" name="Commun. Biol.">
        <title>The bagworm genome reveals a unique fibroin gene that provides high tensile strength.</title>
        <authorList>
            <person name="Kono N."/>
            <person name="Nakamura H."/>
            <person name="Ohtoshi R."/>
            <person name="Tomita M."/>
            <person name="Numata K."/>
            <person name="Arakawa K."/>
        </authorList>
    </citation>
    <scope>NUCLEOTIDE SEQUENCE [LARGE SCALE GENOMIC DNA]</scope>
</reference>
<evidence type="ECO:0000259" key="2">
    <source>
        <dbReference type="Pfam" id="PF13843"/>
    </source>
</evidence>
<protein>
    <recommendedName>
        <fullName evidence="2">PiggyBac transposable element-derived protein domain-containing protein</fullName>
    </recommendedName>
</protein>
<organism evidence="3 4">
    <name type="scientific">Eumeta variegata</name>
    <name type="common">Bagworm moth</name>
    <name type="synonym">Eumeta japonica</name>
    <dbReference type="NCBI Taxonomy" id="151549"/>
    <lineage>
        <taxon>Eukaryota</taxon>
        <taxon>Metazoa</taxon>
        <taxon>Ecdysozoa</taxon>
        <taxon>Arthropoda</taxon>
        <taxon>Hexapoda</taxon>
        <taxon>Insecta</taxon>
        <taxon>Pterygota</taxon>
        <taxon>Neoptera</taxon>
        <taxon>Endopterygota</taxon>
        <taxon>Lepidoptera</taxon>
        <taxon>Glossata</taxon>
        <taxon>Ditrysia</taxon>
        <taxon>Tineoidea</taxon>
        <taxon>Psychidae</taxon>
        <taxon>Oiketicinae</taxon>
        <taxon>Eumeta</taxon>
    </lineage>
</organism>
<gene>
    <name evidence="3" type="ORF">EVAR_42938_1</name>
</gene>
<feature type="compositionally biased region" description="Basic and acidic residues" evidence="1">
    <location>
        <begin position="33"/>
        <end position="47"/>
    </location>
</feature>
<feature type="compositionally biased region" description="Acidic residues" evidence="1">
    <location>
        <begin position="19"/>
        <end position="31"/>
    </location>
</feature>
<feature type="domain" description="PiggyBac transposable element-derived protein" evidence="2">
    <location>
        <begin position="72"/>
        <end position="141"/>
    </location>
</feature>
<keyword evidence="4" id="KW-1185">Reference proteome</keyword>
<evidence type="ECO:0000256" key="1">
    <source>
        <dbReference type="SAM" id="MobiDB-lite"/>
    </source>
</evidence>
<feature type="compositionally biased region" description="Polar residues" evidence="1">
    <location>
        <begin position="1"/>
        <end position="12"/>
    </location>
</feature>
<dbReference type="InterPro" id="IPR029526">
    <property type="entry name" value="PGBD"/>
</dbReference>
<comment type="caution">
    <text evidence="3">The sequence shown here is derived from an EMBL/GenBank/DDBJ whole genome shotgun (WGS) entry which is preliminary data.</text>
</comment>
<dbReference type="EMBL" id="BGZK01001186">
    <property type="protein sequence ID" value="GBP73766.1"/>
    <property type="molecule type" value="Genomic_DNA"/>
</dbReference>
<dbReference type="OrthoDB" id="10017160at2759"/>
<feature type="region of interest" description="Disordered" evidence="1">
    <location>
        <begin position="1"/>
        <end position="84"/>
    </location>
</feature>
<dbReference type="AlphaFoldDB" id="A0A4C1YCF2"/>
<name>A0A4C1YCF2_EUMVA</name>